<feature type="compositionally biased region" description="Basic and acidic residues" evidence="11">
    <location>
        <begin position="280"/>
        <end position="304"/>
    </location>
</feature>
<evidence type="ECO:0000313" key="13">
    <source>
        <dbReference type="EMBL" id="KAK0552798.1"/>
    </source>
</evidence>
<name>A0AAN6JUL2_9BASI</name>
<feature type="transmembrane region" description="Helical" evidence="10">
    <location>
        <begin position="537"/>
        <end position="560"/>
    </location>
</feature>
<evidence type="ECO:0000256" key="6">
    <source>
        <dbReference type="ARBA" id="ARBA00023139"/>
    </source>
</evidence>
<gene>
    <name evidence="13" type="ORF">OC846_002749</name>
</gene>
<comment type="caution">
    <text evidence="13">The sequence shown here is derived from an EMBL/GenBank/DDBJ whole genome shotgun (WGS) entry which is preliminary data.</text>
</comment>
<evidence type="ECO:0000256" key="7">
    <source>
        <dbReference type="ARBA" id="ARBA00023288"/>
    </source>
</evidence>
<keyword evidence="14" id="KW-1185">Reference proteome</keyword>
<dbReference type="Proteomes" id="UP001176517">
    <property type="component" value="Unassembled WGS sequence"/>
</dbReference>
<feature type="domain" description="Palmitoyltransferase DHHC" evidence="12">
    <location>
        <begin position="449"/>
        <end position="578"/>
    </location>
</feature>
<evidence type="ECO:0000313" key="14">
    <source>
        <dbReference type="Proteomes" id="UP001176517"/>
    </source>
</evidence>
<dbReference type="InterPro" id="IPR001594">
    <property type="entry name" value="Palmitoyltrfase_DHHC"/>
</dbReference>
<feature type="transmembrane region" description="Helical" evidence="10">
    <location>
        <begin position="494"/>
        <end position="516"/>
    </location>
</feature>
<sequence>MKATTNALAELDLERASTREAPRPPAGPTASSPTSKQAQAHKKPRPDPPECVKSLQRCAAQMEAWEKKQAAIARQREYQSSPPNQPEPLFQRFFTVPLVAVILSWVCIVYLWKIVYPALSSSPKALATKAEGIVLCAFFGILWSMTVWCWVTAVVKQPGNAKDYVPQQATVPMDPQAPGGQASQEPIFYNGPVAAQPAVPSQTADEGVKDPPGVFSAAIPVSTTSHTDDYPARPYSEETAVLETSVARWGAGTDMTAVSPSRSHFHKPERDAGEGGEPSQTDKVEGKGENAVDFSSELKDELFPRQRGRSSSIASSVTGLPPSPKFEPQEMMADAGEDVNSPKPQLGIGGIGRDPHEQPRPSEDSTESDVMPGGLPAHAKEYDWEAAEKEQQLNMAGQSNGPANGTTSEAPSSTLPASNLDQAPPPQQLHHLPVPQRYPNFWTTDEVSSGYCRWCNIIKPPRTHHCRKCGTCVLKMDHHCPWVGGCVGAHNYRFFLLFVLWVSALEVFVLISNAVLFSRGIARRRHQQPLSDGSTGWAIDGYMISLFPICAIFGLFTLTLTGAHTYLVCRNLSTIEEMGRSSRHHREDAILDAWARQPVEKRKAALDEFERWGGYDYLVRNRRAKKRKPLSLPHLPEPATAASSDPERQRAIAALKKKAENMLLMRADYASCGLQLAPKSFLRSQFLENGPWTSERTDANPFWLGGSAEHGPAWERLHRLVEERLELEGEEILLTGPSSAGKEGGGVDGGRESKKRQLDREIARLKRHTRGGIGGVLENVKQVFGTRPWEWFLPVGKPAQDGLNFPVNPRFGPDGVRRPRDQWPLPLR</sequence>
<keyword evidence="5 10" id="KW-0472">Membrane</keyword>
<evidence type="ECO:0000256" key="9">
    <source>
        <dbReference type="ARBA" id="ARBA00048048"/>
    </source>
</evidence>
<feature type="compositionally biased region" description="Basic and acidic residues" evidence="11">
    <location>
        <begin position="12"/>
        <end position="22"/>
    </location>
</feature>
<feature type="compositionally biased region" description="Basic and acidic residues" evidence="11">
    <location>
        <begin position="353"/>
        <end position="363"/>
    </location>
</feature>
<evidence type="ECO:0000256" key="5">
    <source>
        <dbReference type="ARBA" id="ARBA00023136"/>
    </source>
</evidence>
<evidence type="ECO:0000256" key="3">
    <source>
        <dbReference type="ARBA" id="ARBA00022692"/>
    </source>
</evidence>
<keyword evidence="8 10" id="KW-0012">Acyltransferase</keyword>
<feature type="region of interest" description="Disordered" evidence="11">
    <location>
        <begin position="197"/>
        <end position="234"/>
    </location>
</feature>
<dbReference type="GO" id="GO:0019706">
    <property type="term" value="F:protein-cysteine S-palmitoyltransferase activity"/>
    <property type="evidence" value="ECO:0007669"/>
    <property type="project" value="UniProtKB-EC"/>
</dbReference>
<dbReference type="EC" id="2.3.1.225" evidence="10"/>
<feature type="compositionally biased region" description="Polar residues" evidence="11">
    <location>
        <begin position="396"/>
        <end position="421"/>
    </location>
</feature>
<evidence type="ECO:0000256" key="10">
    <source>
        <dbReference type="RuleBase" id="RU079119"/>
    </source>
</evidence>
<evidence type="ECO:0000256" key="11">
    <source>
        <dbReference type="SAM" id="MobiDB-lite"/>
    </source>
</evidence>
<keyword evidence="6" id="KW-0564">Palmitate</keyword>
<feature type="region of interest" description="Disordered" evidence="11">
    <location>
        <begin position="735"/>
        <end position="757"/>
    </location>
</feature>
<feature type="transmembrane region" description="Helical" evidence="10">
    <location>
        <begin position="133"/>
        <end position="153"/>
    </location>
</feature>
<comment type="catalytic activity">
    <reaction evidence="9 10">
        <text>L-cysteinyl-[protein] + hexadecanoyl-CoA = S-hexadecanoyl-L-cysteinyl-[protein] + CoA</text>
        <dbReference type="Rhea" id="RHEA:36683"/>
        <dbReference type="Rhea" id="RHEA-COMP:10131"/>
        <dbReference type="Rhea" id="RHEA-COMP:11032"/>
        <dbReference type="ChEBI" id="CHEBI:29950"/>
        <dbReference type="ChEBI" id="CHEBI:57287"/>
        <dbReference type="ChEBI" id="CHEBI:57379"/>
        <dbReference type="ChEBI" id="CHEBI:74151"/>
        <dbReference type="EC" id="2.3.1.225"/>
    </reaction>
</comment>
<evidence type="ECO:0000259" key="12">
    <source>
        <dbReference type="Pfam" id="PF01529"/>
    </source>
</evidence>
<feature type="region of interest" description="Disordered" evidence="11">
    <location>
        <begin position="802"/>
        <end position="828"/>
    </location>
</feature>
<organism evidence="13 14">
    <name type="scientific">Tilletia horrida</name>
    <dbReference type="NCBI Taxonomy" id="155126"/>
    <lineage>
        <taxon>Eukaryota</taxon>
        <taxon>Fungi</taxon>
        <taxon>Dikarya</taxon>
        <taxon>Basidiomycota</taxon>
        <taxon>Ustilaginomycotina</taxon>
        <taxon>Exobasidiomycetes</taxon>
        <taxon>Tilletiales</taxon>
        <taxon>Tilletiaceae</taxon>
        <taxon>Tilletia</taxon>
    </lineage>
</organism>
<comment type="similarity">
    <text evidence="10">Belongs to the DHHC palmitoyltransferase family.</text>
</comment>
<reference evidence="13" key="1">
    <citation type="journal article" date="2023" name="PhytoFront">
        <title>Draft Genome Resources of Seven Strains of Tilletia horrida, Causal Agent of Kernel Smut of Rice.</title>
        <authorList>
            <person name="Khanal S."/>
            <person name="Antony Babu S."/>
            <person name="Zhou X.G."/>
        </authorList>
    </citation>
    <scope>NUCLEOTIDE SEQUENCE</scope>
    <source>
        <strain evidence="13">TX6</strain>
    </source>
</reference>
<proteinExistence type="inferred from homology"/>
<feature type="region of interest" description="Disordered" evidence="11">
    <location>
        <begin position="1"/>
        <end position="53"/>
    </location>
</feature>
<dbReference type="PANTHER" id="PTHR12246">
    <property type="entry name" value="PALMITOYLTRANSFERASE ZDHHC16"/>
    <property type="match status" value="1"/>
</dbReference>
<comment type="subcellular location">
    <subcellularLocation>
        <location evidence="1">Membrane</location>
        <topology evidence="1">Multi-pass membrane protein</topology>
    </subcellularLocation>
</comment>
<feature type="region of interest" description="Disordered" evidence="11">
    <location>
        <begin position="254"/>
        <end position="376"/>
    </location>
</feature>
<accession>A0AAN6JUL2</accession>
<protein>
    <recommendedName>
        <fullName evidence="10">Palmitoyltransferase</fullName>
        <ecNumber evidence="10">2.3.1.225</ecNumber>
    </recommendedName>
</protein>
<dbReference type="PROSITE" id="PS50216">
    <property type="entry name" value="DHHC"/>
    <property type="match status" value="1"/>
</dbReference>
<feature type="compositionally biased region" description="Polar residues" evidence="11">
    <location>
        <begin position="309"/>
        <end position="318"/>
    </location>
</feature>
<dbReference type="AlphaFoldDB" id="A0AAN6JUL2"/>
<keyword evidence="4 10" id="KW-1133">Transmembrane helix</keyword>
<dbReference type="Pfam" id="PF01529">
    <property type="entry name" value="DHHC"/>
    <property type="match status" value="1"/>
</dbReference>
<dbReference type="InterPro" id="IPR039859">
    <property type="entry name" value="PFA4/ZDH16/20/ERF2-like"/>
</dbReference>
<evidence type="ECO:0000256" key="4">
    <source>
        <dbReference type="ARBA" id="ARBA00022989"/>
    </source>
</evidence>
<evidence type="ECO:0000256" key="1">
    <source>
        <dbReference type="ARBA" id="ARBA00004141"/>
    </source>
</evidence>
<evidence type="ECO:0000256" key="2">
    <source>
        <dbReference type="ARBA" id="ARBA00022679"/>
    </source>
</evidence>
<feature type="region of interest" description="Disordered" evidence="11">
    <location>
        <begin position="629"/>
        <end position="648"/>
    </location>
</feature>
<dbReference type="GO" id="GO:0016020">
    <property type="term" value="C:membrane"/>
    <property type="evidence" value="ECO:0007669"/>
    <property type="project" value="UniProtKB-SubCell"/>
</dbReference>
<keyword evidence="7" id="KW-0449">Lipoprotein</keyword>
<dbReference type="EMBL" id="JAPDMZ010000058">
    <property type="protein sequence ID" value="KAK0552798.1"/>
    <property type="molecule type" value="Genomic_DNA"/>
</dbReference>
<keyword evidence="2 10" id="KW-0808">Transferase</keyword>
<feature type="region of interest" description="Disordered" evidence="11">
    <location>
        <begin position="396"/>
        <end position="433"/>
    </location>
</feature>
<feature type="transmembrane region" description="Helical" evidence="10">
    <location>
        <begin position="89"/>
        <end position="112"/>
    </location>
</feature>
<comment type="domain">
    <text evidence="10">The DHHC domain is required for palmitoyltransferase activity.</text>
</comment>
<evidence type="ECO:0000256" key="8">
    <source>
        <dbReference type="ARBA" id="ARBA00023315"/>
    </source>
</evidence>
<keyword evidence="3 10" id="KW-0812">Transmembrane</keyword>